<dbReference type="Proteomes" id="UP000823388">
    <property type="component" value="Chromosome 2K"/>
</dbReference>
<keyword evidence="12" id="KW-1185">Reference proteome</keyword>
<keyword evidence="4 8" id="KW-0548">Nucleotidyltransferase</keyword>
<name>A0A8T0W0S2_PANVG</name>
<dbReference type="Pfam" id="PF26253">
    <property type="entry name" value="RdRP_head"/>
    <property type="match status" value="1"/>
</dbReference>
<comment type="catalytic activity">
    <reaction evidence="7 8">
        <text>RNA(n) + a ribonucleoside 5'-triphosphate = RNA(n+1) + diphosphate</text>
        <dbReference type="Rhea" id="RHEA:21248"/>
        <dbReference type="Rhea" id="RHEA-COMP:14527"/>
        <dbReference type="Rhea" id="RHEA-COMP:17342"/>
        <dbReference type="ChEBI" id="CHEBI:33019"/>
        <dbReference type="ChEBI" id="CHEBI:61557"/>
        <dbReference type="ChEBI" id="CHEBI:140395"/>
        <dbReference type="EC" id="2.7.7.48"/>
    </reaction>
</comment>
<dbReference type="OrthoDB" id="6513042at2759"/>
<evidence type="ECO:0000256" key="3">
    <source>
        <dbReference type="ARBA" id="ARBA00022679"/>
    </source>
</evidence>
<dbReference type="PANTHER" id="PTHR23079:SF55">
    <property type="entry name" value="RNA-DIRECTED RNA POLYMERASE"/>
    <property type="match status" value="1"/>
</dbReference>
<sequence length="226" mass="26540">MDRLLTGGIPKSERKEIKKKMLDLVDIYYLALDAAKSGNKITVPEELMVKQYPHFMERYPDYHSASVLGKIYHEVKSQESEADPSIKIVPLQCFTEVAVSEDYKRRWTSLYQEYLRESSKLCKLEDKAERNINFHELYQEYKWMLYKAEEFEYSPRERFDLFNEACAVYQVVYEHATSCNQVSKCGFAWKVAGRALCQLYMLKHSGDTMLCSFSVLEGAFKKNHRT</sequence>
<dbReference type="InterPro" id="IPR057596">
    <property type="entry name" value="RDRP_core"/>
</dbReference>
<dbReference type="GO" id="GO:0003968">
    <property type="term" value="F:RNA-directed RNA polymerase activity"/>
    <property type="evidence" value="ECO:0007669"/>
    <property type="project" value="UniProtKB-KW"/>
</dbReference>
<dbReference type="InterPro" id="IPR058752">
    <property type="entry name" value="RDRP_C_head"/>
</dbReference>
<feature type="domain" description="RDRP C-terminal head" evidence="10">
    <location>
        <begin position="122"/>
        <end position="215"/>
    </location>
</feature>
<evidence type="ECO:0000256" key="6">
    <source>
        <dbReference type="ARBA" id="ARBA00023158"/>
    </source>
</evidence>
<dbReference type="PANTHER" id="PTHR23079">
    <property type="entry name" value="RNA-DEPENDENT RNA POLYMERASE"/>
    <property type="match status" value="1"/>
</dbReference>
<protein>
    <recommendedName>
        <fullName evidence="8">RNA-dependent RNA polymerase</fullName>
        <ecNumber evidence="8">2.7.7.48</ecNumber>
    </recommendedName>
</protein>
<keyword evidence="2 8" id="KW-0696">RNA-directed RNA polymerase</keyword>
<dbReference type="GO" id="GO:0030422">
    <property type="term" value="P:siRNA processing"/>
    <property type="evidence" value="ECO:0007669"/>
    <property type="project" value="TreeGrafter"/>
</dbReference>
<comment type="function">
    <text evidence="8">Probably involved in the RNA silencing pathway and required for the generation of small interfering RNAs (siRNAs).</text>
</comment>
<gene>
    <name evidence="11" type="ORF">PVAP13_2KG221840</name>
</gene>
<organism evidence="11 12">
    <name type="scientific">Panicum virgatum</name>
    <name type="common">Blackwell switchgrass</name>
    <dbReference type="NCBI Taxonomy" id="38727"/>
    <lineage>
        <taxon>Eukaryota</taxon>
        <taxon>Viridiplantae</taxon>
        <taxon>Streptophyta</taxon>
        <taxon>Embryophyta</taxon>
        <taxon>Tracheophyta</taxon>
        <taxon>Spermatophyta</taxon>
        <taxon>Magnoliopsida</taxon>
        <taxon>Liliopsida</taxon>
        <taxon>Poales</taxon>
        <taxon>Poaceae</taxon>
        <taxon>PACMAD clade</taxon>
        <taxon>Panicoideae</taxon>
        <taxon>Panicodae</taxon>
        <taxon>Paniceae</taxon>
        <taxon>Panicinae</taxon>
        <taxon>Panicum</taxon>
        <taxon>Panicum sect. Hiantes</taxon>
    </lineage>
</organism>
<keyword evidence="5 8" id="KW-0694">RNA-binding</keyword>
<comment type="caution">
    <text evidence="11">The sequence shown here is derived from an EMBL/GenBank/DDBJ whole genome shotgun (WGS) entry which is preliminary data.</text>
</comment>
<dbReference type="AlphaFoldDB" id="A0A8T0W0S2"/>
<evidence type="ECO:0000256" key="7">
    <source>
        <dbReference type="ARBA" id="ARBA00048744"/>
    </source>
</evidence>
<accession>A0A8T0W0S2</accession>
<evidence type="ECO:0000256" key="2">
    <source>
        <dbReference type="ARBA" id="ARBA00022484"/>
    </source>
</evidence>
<evidence type="ECO:0000256" key="5">
    <source>
        <dbReference type="ARBA" id="ARBA00022884"/>
    </source>
</evidence>
<proteinExistence type="inferred from homology"/>
<dbReference type="GO" id="GO:0031380">
    <property type="term" value="C:nuclear RNA-directed RNA polymerase complex"/>
    <property type="evidence" value="ECO:0007669"/>
    <property type="project" value="TreeGrafter"/>
</dbReference>
<dbReference type="Pfam" id="PF05183">
    <property type="entry name" value="RdRP"/>
    <property type="match status" value="1"/>
</dbReference>
<evidence type="ECO:0000259" key="10">
    <source>
        <dbReference type="Pfam" id="PF26253"/>
    </source>
</evidence>
<dbReference type="GO" id="GO:0003723">
    <property type="term" value="F:RNA binding"/>
    <property type="evidence" value="ECO:0007669"/>
    <property type="project" value="UniProtKB-KW"/>
</dbReference>
<keyword evidence="6 8" id="KW-0943">RNA-mediated gene silencing</keyword>
<keyword evidence="3 8" id="KW-0808">Transferase</keyword>
<dbReference type="EMBL" id="CM029039">
    <property type="protein sequence ID" value="KAG2641962.1"/>
    <property type="molecule type" value="Genomic_DNA"/>
</dbReference>
<dbReference type="EC" id="2.7.7.48" evidence="8"/>
<feature type="domain" description="RDRP core" evidence="9">
    <location>
        <begin position="13"/>
        <end position="75"/>
    </location>
</feature>
<evidence type="ECO:0000259" key="9">
    <source>
        <dbReference type="Pfam" id="PF05183"/>
    </source>
</evidence>
<evidence type="ECO:0000256" key="4">
    <source>
        <dbReference type="ARBA" id="ARBA00022695"/>
    </source>
</evidence>
<evidence type="ECO:0000313" key="12">
    <source>
        <dbReference type="Proteomes" id="UP000823388"/>
    </source>
</evidence>
<dbReference type="InterPro" id="IPR007855">
    <property type="entry name" value="RDRP"/>
</dbReference>
<evidence type="ECO:0000256" key="8">
    <source>
        <dbReference type="RuleBase" id="RU363098"/>
    </source>
</evidence>
<comment type="similarity">
    <text evidence="1 8">Belongs to the RdRP family.</text>
</comment>
<evidence type="ECO:0000256" key="1">
    <source>
        <dbReference type="ARBA" id="ARBA00005762"/>
    </source>
</evidence>
<evidence type="ECO:0000313" key="11">
    <source>
        <dbReference type="EMBL" id="KAG2641962.1"/>
    </source>
</evidence>
<reference evidence="11" key="1">
    <citation type="submission" date="2020-05" db="EMBL/GenBank/DDBJ databases">
        <title>WGS assembly of Panicum virgatum.</title>
        <authorList>
            <person name="Lovell J.T."/>
            <person name="Jenkins J."/>
            <person name="Shu S."/>
            <person name="Juenger T.E."/>
            <person name="Schmutz J."/>
        </authorList>
    </citation>
    <scope>NUCLEOTIDE SEQUENCE</scope>
    <source>
        <strain evidence="11">AP13</strain>
    </source>
</reference>